<name>A0A6M3Z653_TERTR</name>
<protein>
    <submittedName>
        <fullName evidence="1">Trochin</fullName>
    </submittedName>
</protein>
<accession>A0A6M3Z653</accession>
<organism evidence="1">
    <name type="scientific">Terebratalia transversa</name>
    <name type="common">Transverse lampshell</name>
    <dbReference type="NCBI Taxonomy" id="34513"/>
    <lineage>
        <taxon>Eukaryota</taxon>
        <taxon>Metazoa</taxon>
        <taxon>Spiralia</taxon>
        <taxon>Lophotrochozoa</taxon>
        <taxon>Brachiopoda</taxon>
        <taxon>Rhynchonelliformea</taxon>
        <taxon>Rhynchonellata</taxon>
        <taxon>Terebratellidina</taxon>
        <taxon>Laqueoidea</taxon>
        <taxon>Laqueidae</taxon>
        <taxon>Terebratalia</taxon>
    </lineage>
</organism>
<reference evidence="1" key="1">
    <citation type="submission" date="2020-02" db="EMBL/GenBank/DDBJ databases">
        <title>Ancient lineage-specific genes and the evolution of ciliary bands in spiralians.</title>
        <authorList>
            <person name="Wu L."/>
            <person name="Hiebert L.S."/>
            <person name="Klann M."/>
            <person name="Passamaneck Y."/>
            <person name="Bastin B.R."/>
            <person name="Schneider S.Q."/>
            <person name="Martindale M.Q."/>
            <person name="Seaver E.C."/>
            <person name="Maslakova S.A."/>
            <person name="Lambert J.D."/>
        </authorList>
    </citation>
    <scope>NUCLEOTIDE SEQUENCE</scope>
</reference>
<proteinExistence type="evidence at transcript level"/>
<sequence length="198" mass="23735">MAQYFHERLSGRTIKPYYPTPTNNYLSGDGKSAVWKGHSFYVPSERRFVKYHEYRALPPERRADAKDYQREDDWRKFQYQRDRPKGYFVQNYKFTDTPELKLHGYCTNPFNLHRTGVEARTLYDPLPDGINNKSWRGPHGYYGYYHERLDARDTGGFRITKQLYNDEDYLKWEQMRTRDDPNNLLGITETARLTLPLV</sequence>
<dbReference type="AlphaFoldDB" id="A0A6M3Z653"/>
<evidence type="ECO:0000313" key="1">
    <source>
        <dbReference type="EMBL" id="QJP04096.1"/>
    </source>
</evidence>
<dbReference type="EMBL" id="MT127434">
    <property type="protein sequence ID" value="QJP04096.1"/>
    <property type="molecule type" value="mRNA"/>
</dbReference>